<dbReference type="AlphaFoldDB" id="A0A6J4SMW4"/>
<sequence>MRLDRIDGQEELLGDRLIGRRRRELRLLVRTAERLEHPALRRRELRHSAAAGGDRRTGVLVLRHPDRDQRLARLDHVAVAKPLASRDARPVEPGPVARQPVVDEGPLGAELLELRVQPRHLGVPAERDVVRRPAPDRHPRLARMEREERLPAGRGAIHEERLTELLRLKPRLELLRRGGVLSQRRGLDRLGPGGHAALILG</sequence>
<organism evidence="1">
    <name type="scientific">uncultured Solirubrobacteraceae bacterium</name>
    <dbReference type="NCBI Taxonomy" id="1162706"/>
    <lineage>
        <taxon>Bacteria</taxon>
        <taxon>Bacillati</taxon>
        <taxon>Actinomycetota</taxon>
        <taxon>Thermoleophilia</taxon>
        <taxon>Solirubrobacterales</taxon>
        <taxon>Solirubrobacteraceae</taxon>
        <taxon>environmental samples</taxon>
    </lineage>
</organism>
<accession>A0A6J4SMW4</accession>
<proteinExistence type="predicted"/>
<protein>
    <submittedName>
        <fullName evidence="1">Uncharacterized protein</fullName>
    </submittedName>
</protein>
<dbReference type="EMBL" id="CADCVT010000168">
    <property type="protein sequence ID" value="CAA9496551.1"/>
    <property type="molecule type" value="Genomic_DNA"/>
</dbReference>
<reference evidence="1" key="1">
    <citation type="submission" date="2020-02" db="EMBL/GenBank/DDBJ databases">
        <authorList>
            <person name="Meier V. D."/>
        </authorList>
    </citation>
    <scope>NUCLEOTIDE SEQUENCE</scope>
    <source>
        <strain evidence="1">AVDCRST_MAG85</strain>
    </source>
</reference>
<name>A0A6J4SMW4_9ACTN</name>
<gene>
    <name evidence="1" type="ORF">AVDCRST_MAG85-1503</name>
</gene>
<evidence type="ECO:0000313" key="1">
    <source>
        <dbReference type="EMBL" id="CAA9496551.1"/>
    </source>
</evidence>